<sequence length="137" mass="15296">MNQLISYLTFNGNCREAMLFYQQCLGGELHLQTLGDVPVAEKLPADFRHFILHASLVKDGLVLMGTDMVGDDGLVKGNAVSILLECRSREEMENCFDRLSKGGKATHAIEQTHWGALFGGLTDPFGYHWLLKYSSHH</sequence>
<dbReference type="Pfam" id="PF06983">
    <property type="entry name" value="3-dmu-9_3-mt"/>
    <property type="match status" value="1"/>
</dbReference>
<dbReference type="SUPFAM" id="SSF54593">
    <property type="entry name" value="Glyoxalase/Bleomycin resistance protein/Dihydroxybiphenyl dioxygenase"/>
    <property type="match status" value="1"/>
</dbReference>
<dbReference type="InterPro" id="IPR029068">
    <property type="entry name" value="Glyas_Bleomycin-R_OHBP_Dase"/>
</dbReference>
<dbReference type="Gene3D" id="3.10.180.10">
    <property type="entry name" value="2,3-Dihydroxybiphenyl 1,2-Dioxygenase, domain 1"/>
    <property type="match status" value="1"/>
</dbReference>
<dbReference type="PANTHER" id="PTHR33990:SF1">
    <property type="entry name" value="PROTEIN YJDN"/>
    <property type="match status" value="1"/>
</dbReference>
<dbReference type="CDD" id="cd06588">
    <property type="entry name" value="PhnB_like"/>
    <property type="match status" value="1"/>
</dbReference>
<reference evidence="2 3" key="1">
    <citation type="submission" date="2016-07" db="EMBL/GenBank/DDBJ databases">
        <title>Genome analysis of Flavihumibacter stibioxidans YS-17.</title>
        <authorList>
            <person name="Shi K."/>
            <person name="Han Y."/>
            <person name="Wang G."/>
        </authorList>
    </citation>
    <scope>NUCLEOTIDE SEQUENCE [LARGE SCALE GENOMIC DNA]</scope>
    <source>
        <strain evidence="2 3">YS-17</strain>
    </source>
</reference>
<keyword evidence="3" id="KW-1185">Reference proteome</keyword>
<dbReference type="Proteomes" id="UP000765802">
    <property type="component" value="Unassembled WGS sequence"/>
</dbReference>
<dbReference type="EMBL" id="MBUA01000012">
    <property type="protein sequence ID" value="MBC6491492.1"/>
    <property type="molecule type" value="Genomic_DNA"/>
</dbReference>
<dbReference type="PANTHER" id="PTHR33990">
    <property type="entry name" value="PROTEIN YJDN-RELATED"/>
    <property type="match status" value="1"/>
</dbReference>
<gene>
    <name evidence="2" type="ORF">BC349_10635</name>
</gene>
<dbReference type="InterPro" id="IPR028973">
    <property type="entry name" value="PhnB-like"/>
</dbReference>
<evidence type="ECO:0000313" key="2">
    <source>
        <dbReference type="EMBL" id="MBC6491492.1"/>
    </source>
</evidence>
<accession>A0ABR7M966</accession>
<dbReference type="RefSeq" id="WP_187256774.1">
    <property type="nucleotide sequence ID" value="NZ_JBHULF010000014.1"/>
</dbReference>
<name>A0ABR7M966_9BACT</name>
<feature type="domain" description="PhnB-like" evidence="1">
    <location>
        <begin position="3"/>
        <end position="129"/>
    </location>
</feature>
<organism evidence="2 3">
    <name type="scientific">Flavihumibacter stibioxidans</name>
    <dbReference type="NCBI Taxonomy" id="1834163"/>
    <lineage>
        <taxon>Bacteria</taxon>
        <taxon>Pseudomonadati</taxon>
        <taxon>Bacteroidota</taxon>
        <taxon>Chitinophagia</taxon>
        <taxon>Chitinophagales</taxon>
        <taxon>Chitinophagaceae</taxon>
        <taxon>Flavihumibacter</taxon>
    </lineage>
</organism>
<comment type="caution">
    <text evidence="2">The sequence shown here is derived from an EMBL/GenBank/DDBJ whole genome shotgun (WGS) entry which is preliminary data.</text>
</comment>
<evidence type="ECO:0000313" key="3">
    <source>
        <dbReference type="Proteomes" id="UP000765802"/>
    </source>
</evidence>
<protein>
    <submittedName>
        <fullName evidence="2">Glyoxalase</fullName>
    </submittedName>
</protein>
<evidence type="ECO:0000259" key="1">
    <source>
        <dbReference type="Pfam" id="PF06983"/>
    </source>
</evidence>
<proteinExistence type="predicted"/>